<protein>
    <submittedName>
        <fullName evidence="1">Uncharacterized protein</fullName>
    </submittedName>
</protein>
<evidence type="ECO:0000313" key="1">
    <source>
        <dbReference type="EMBL" id="KAI4308636.1"/>
    </source>
</evidence>
<proteinExistence type="predicted"/>
<evidence type="ECO:0000313" key="2">
    <source>
        <dbReference type="Proteomes" id="UP000828941"/>
    </source>
</evidence>
<keyword evidence="2" id="KW-1185">Reference proteome</keyword>
<dbReference type="Proteomes" id="UP000828941">
    <property type="component" value="Chromosome 12"/>
</dbReference>
<comment type="caution">
    <text evidence="1">The sequence shown here is derived from an EMBL/GenBank/DDBJ whole genome shotgun (WGS) entry which is preliminary data.</text>
</comment>
<dbReference type="EMBL" id="CM039437">
    <property type="protein sequence ID" value="KAI4308636.1"/>
    <property type="molecule type" value="Genomic_DNA"/>
</dbReference>
<gene>
    <name evidence="1" type="ORF">L6164_031692</name>
</gene>
<name>A0ACB9LFR4_BAUVA</name>
<sequence length="242" mass="26771">MEMETHQPQLPSSATSNGDQLSMKEKWRKFITHADHLLTANKDEWLEDMRGNLSMVAALISTITFQAALNPPGGLVQTSTESNGTKIDCSTLITKSSKINIPANTTICTGESVFAVLYQPLYRNFMFSNTFAFVASLSAALLLVSGMPLRQRFLMWFLSIALSASLTSLAFTYLFGVLLLSPDSIYDVQDTVMKIAMGIWIGLLVLVMLLNTIRFFVWLKKTPRGSSKDQTENSANPENNVA</sequence>
<reference evidence="1 2" key="1">
    <citation type="journal article" date="2022" name="DNA Res.">
        <title>Chromosomal-level genome assembly of the orchid tree Bauhinia variegata (Leguminosae; Cercidoideae) supports the allotetraploid origin hypothesis of Bauhinia.</title>
        <authorList>
            <person name="Zhong Y."/>
            <person name="Chen Y."/>
            <person name="Zheng D."/>
            <person name="Pang J."/>
            <person name="Liu Y."/>
            <person name="Luo S."/>
            <person name="Meng S."/>
            <person name="Qian L."/>
            <person name="Wei D."/>
            <person name="Dai S."/>
            <person name="Zhou R."/>
        </authorList>
    </citation>
    <scope>NUCLEOTIDE SEQUENCE [LARGE SCALE GENOMIC DNA]</scope>
    <source>
        <strain evidence="1">BV-YZ2020</strain>
    </source>
</reference>
<accession>A0ACB9LFR4</accession>
<organism evidence="1 2">
    <name type="scientific">Bauhinia variegata</name>
    <name type="common">Purple orchid tree</name>
    <name type="synonym">Phanera variegata</name>
    <dbReference type="NCBI Taxonomy" id="167791"/>
    <lineage>
        <taxon>Eukaryota</taxon>
        <taxon>Viridiplantae</taxon>
        <taxon>Streptophyta</taxon>
        <taxon>Embryophyta</taxon>
        <taxon>Tracheophyta</taxon>
        <taxon>Spermatophyta</taxon>
        <taxon>Magnoliopsida</taxon>
        <taxon>eudicotyledons</taxon>
        <taxon>Gunneridae</taxon>
        <taxon>Pentapetalae</taxon>
        <taxon>rosids</taxon>
        <taxon>fabids</taxon>
        <taxon>Fabales</taxon>
        <taxon>Fabaceae</taxon>
        <taxon>Cercidoideae</taxon>
        <taxon>Cercideae</taxon>
        <taxon>Bauhiniinae</taxon>
        <taxon>Bauhinia</taxon>
    </lineage>
</organism>